<proteinExistence type="predicted"/>
<name>A0A2K3QPV0_9HYPO</name>
<keyword evidence="2" id="KW-1185">Reference proteome</keyword>
<dbReference type="OrthoDB" id="412402at2759"/>
<dbReference type="EMBL" id="NRSZ01000097">
    <property type="protein sequence ID" value="PNY29547.1"/>
    <property type="molecule type" value="Genomic_DNA"/>
</dbReference>
<dbReference type="AlphaFoldDB" id="A0A2K3QPV0"/>
<comment type="caution">
    <text evidence="1">The sequence shown here is derived from an EMBL/GenBank/DDBJ whole genome shotgun (WGS) entry which is preliminary data.</text>
</comment>
<evidence type="ECO:0000313" key="2">
    <source>
        <dbReference type="Proteomes" id="UP000236621"/>
    </source>
</evidence>
<gene>
    <name evidence="1" type="ORF">TCAP_00542</name>
</gene>
<organism evidence="1 2">
    <name type="scientific">Tolypocladium capitatum</name>
    <dbReference type="NCBI Taxonomy" id="45235"/>
    <lineage>
        <taxon>Eukaryota</taxon>
        <taxon>Fungi</taxon>
        <taxon>Dikarya</taxon>
        <taxon>Ascomycota</taxon>
        <taxon>Pezizomycotina</taxon>
        <taxon>Sordariomycetes</taxon>
        <taxon>Hypocreomycetidae</taxon>
        <taxon>Hypocreales</taxon>
        <taxon>Ophiocordycipitaceae</taxon>
        <taxon>Tolypocladium</taxon>
    </lineage>
</organism>
<accession>A0A2K3QPV0</accession>
<dbReference type="Proteomes" id="UP000236621">
    <property type="component" value="Unassembled WGS sequence"/>
</dbReference>
<reference evidence="1 2" key="1">
    <citation type="submission" date="2017-08" db="EMBL/GenBank/DDBJ databases">
        <title>Harnessing the power of phylogenomics to disentangle the directionality and signatures of interkingdom host jumping in the parasitic fungal genus Tolypocladium.</title>
        <authorList>
            <person name="Quandt C.A."/>
            <person name="Patterson W."/>
            <person name="Spatafora J.W."/>
        </authorList>
    </citation>
    <scope>NUCLEOTIDE SEQUENCE [LARGE SCALE GENOMIC DNA]</scope>
    <source>
        <strain evidence="1 2">CBS 113982</strain>
    </source>
</reference>
<protein>
    <submittedName>
        <fullName evidence="1">Uncharacterized protein</fullName>
    </submittedName>
</protein>
<evidence type="ECO:0000313" key="1">
    <source>
        <dbReference type="EMBL" id="PNY29547.1"/>
    </source>
</evidence>
<sequence>MATSQIPEVTCAPGKLTYCVEVEFMVAKERTGQTYDHDGPQQTRWACPAGARSPCSEVLYKCGNVLERIKESSVVREQERELSDTFWDSAEPQSWLLQPSGHVVPRDGCPAEYDWVGIRLRSPMLSESEPIDDKSTVQRCVDALKAAVRIHVNSTCQFNAFVQPTGGDMGLTQSKRLATLVWLTETGMLLPLCSTAESQTSGRAIPLTVQSAMSVSPLQGVDETRPQDLLVSAIMDQNLPRLHDDATQERIHEIWSHTDVSELCRAIRDTRGRPLGLSLDVHGGQNANSDSPPLFSVAGFRYAMWHPYDGLDVSSCWIQLALILVRASRMDGRRFHKLARSIDEANRGFSESGADENERRRVLMGRFGLNEAWYGPWGKIVAEYGPGGKLSPEAIDGQPWLG</sequence>